<accession>A0A0A8ZHW1</accession>
<sequence length="34" mass="4087">MAPSLWLVQLKHQKPESHHQHNLHKPSCHFYSCH</sequence>
<dbReference type="AlphaFoldDB" id="A0A0A8ZHW1"/>
<reference evidence="1" key="1">
    <citation type="submission" date="2014-09" db="EMBL/GenBank/DDBJ databases">
        <authorList>
            <person name="Magalhaes I.L.F."/>
            <person name="Oliveira U."/>
            <person name="Santos F.R."/>
            <person name="Vidigal T.H.D.A."/>
            <person name="Brescovit A.D."/>
            <person name="Santos A.J."/>
        </authorList>
    </citation>
    <scope>NUCLEOTIDE SEQUENCE</scope>
    <source>
        <tissue evidence="1">Shoot tissue taken approximately 20 cm above the soil surface</tissue>
    </source>
</reference>
<dbReference type="EMBL" id="GBRH01260627">
    <property type="protein sequence ID" value="JAD37268.1"/>
    <property type="molecule type" value="Transcribed_RNA"/>
</dbReference>
<protein>
    <submittedName>
        <fullName evidence="1">Uncharacterized protein</fullName>
    </submittedName>
</protein>
<reference evidence="1" key="2">
    <citation type="journal article" date="2015" name="Data Brief">
        <title>Shoot transcriptome of the giant reed, Arundo donax.</title>
        <authorList>
            <person name="Barrero R.A."/>
            <person name="Guerrero F.D."/>
            <person name="Moolhuijzen P."/>
            <person name="Goolsby J.A."/>
            <person name="Tidwell J."/>
            <person name="Bellgard S.E."/>
            <person name="Bellgard M.I."/>
        </authorList>
    </citation>
    <scope>NUCLEOTIDE SEQUENCE</scope>
    <source>
        <tissue evidence="1">Shoot tissue taken approximately 20 cm above the soil surface</tissue>
    </source>
</reference>
<proteinExistence type="predicted"/>
<name>A0A0A8ZHW1_ARUDO</name>
<evidence type="ECO:0000313" key="1">
    <source>
        <dbReference type="EMBL" id="JAD37268.1"/>
    </source>
</evidence>
<organism evidence="1">
    <name type="scientific">Arundo donax</name>
    <name type="common">Giant reed</name>
    <name type="synonym">Donax arundinaceus</name>
    <dbReference type="NCBI Taxonomy" id="35708"/>
    <lineage>
        <taxon>Eukaryota</taxon>
        <taxon>Viridiplantae</taxon>
        <taxon>Streptophyta</taxon>
        <taxon>Embryophyta</taxon>
        <taxon>Tracheophyta</taxon>
        <taxon>Spermatophyta</taxon>
        <taxon>Magnoliopsida</taxon>
        <taxon>Liliopsida</taxon>
        <taxon>Poales</taxon>
        <taxon>Poaceae</taxon>
        <taxon>PACMAD clade</taxon>
        <taxon>Arundinoideae</taxon>
        <taxon>Arundineae</taxon>
        <taxon>Arundo</taxon>
    </lineage>
</organism>